<dbReference type="RefSeq" id="WP_102607271.1">
    <property type="nucleotide sequence ID" value="NZ_PNYC01000026.1"/>
</dbReference>
<protein>
    <submittedName>
        <fullName evidence="2">Propionyl-CoA carboxylase</fullName>
    </submittedName>
</protein>
<dbReference type="GO" id="GO:0004658">
    <property type="term" value="F:propionyl-CoA carboxylase activity"/>
    <property type="evidence" value="ECO:0007669"/>
    <property type="project" value="TreeGrafter"/>
</dbReference>
<dbReference type="SUPFAM" id="SSF52096">
    <property type="entry name" value="ClpP/crotonase"/>
    <property type="match status" value="2"/>
</dbReference>
<dbReference type="InterPro" id="IPR029045">
    <property type="entry name" value="ClpP/crotonase-like_dom_sf"/>
</dbReference>
<sequence>MQVSQQRINMLFDDGSFVDHHPDTKGHFICGEGMIHSVKTFLVMNRGRDCEFHGNGQWQTARQIISTITRALGTVSPLIYIQDKPGEPGSTFDTTKVLSPDMSRLLLSPLGMGRVSASLAQLAERNLLISAILGPTSGPLALPLMLADIVLMTERGALCMGRPDMVKAMLAQESELYSLGGSAVHSKQSGLVQLVFSSEETLLGHIRRLLHFIFNDETHGNLKYECPDTTDFENLVPSNHYSPYDIHHLLHSFIDRDSLTEISPEYAREVLTGIVSIKGKTCAVIANNPRHNGGIIYRKSASKMAKMINIAAKTGVPIIFIADVPGFMIGKDAENSGIFSAAAELFSSHIRCKTPKLLLVARKAYTGGVYAMCGPGFDPVAILAYPQAHIGVFSPETMNKIMSDSNETSRHTMQKLTDEIKDPRLLKEMGLITDVIEIECTREQIVRYLFPACEGGGPR</sequence>
<feature type="domain" description="CoA carboxyltransferase C-terminal" evidence="1">
    <location>
        <begin position="227"/>
        <end position="459"/>
    </location>
</feature>
<dbReference type="Proteomes" id="UP000235777">
    <property type="component" value="Unassembled WGS sequence"/>
</dbReference>
<keyword evidence="3" id="KW-1185">Reference proteome</keyword>
<dbReference type="PANTHER" id="PTHR43842">
    <property type="entry name" value="PROPIONYL-COA CARBOXYLASE BETA CHAIN"/>
    <property type="match status" value="1"/>
</dbReference>
<dbReference type="InterPro" id="IPR051047">
    <property type="entry name" value="AccD/PCCB"/>
</dbReference>
<dbReference type="EMBL" id="PNYC01000026">
    <property type="protein sequence ID" value="PMS31238.1"/>
    <property type="molecule type" value="Genomic_DNA"/>
</dbReference>
<name>A0A2N7WP76_9BURK</name>
<organism evidence="2 3">
    <name type="scientific">Trinickia symbiotica</name>
    <dbReference type="NCBI Taxonomy" id="863227"/>
    <lineage>
        <taxon>Bacteria</taxon>
        <taxon>Pseudomonadati</taxon>
        <taxon>Pseudomonadota</taxon>
        <taxon>Betaproteobacteria</taxon>
        <taxon>Burkholderiales</taxon>
        <taxon>Burkholderiaceae</taxon>
        <taxon>Trinickia</taxon>
    </lineage>
</organism>
<dbReference type="Pfam" id="PF01039">
    <property type="entry name" value="Carboxyl_trans"/>
    <property type="match status" value="1"/>
</dbReference>
<evidence type="ECO:0000259" key="1">
    <source>
        <dbReference type="PROSITE" id="PS50989"/>
    </source>
</evidence>
<dbReference type="AlphaFoldDB" id="A0A2N7WP76"/>
<accession>A0A2N7WP76</accession>
<gene>
    <name evidence="2" type="ORF">C0Z20_28120</name>
</gene>
<dbReference type="PROSITE" id="PS50989">
    <property type="entry name" value="COA_CT_CTER"/>
    <property type="match status" value="1"/>
</dbReference>
<dbReference type="InterPro" id="IPR011763">
    <property type="entry name" value="COA_CT_C"/>
</dbReference>
<proteinExistence type="predicted"/>
<evidence type="ECO:0000313" key="3">
    <source>
        <dbReference type="Proteomes" id="UP000235777"/>
    </source>
</evidence>
<dbReference type="Gene3D" id="3.90.226.10">
    <property type="entry name" value="2-enoyl-CoA Hydratase, Chain A, domain 1"/>
    <property type="match status" value="2"/>
</dbReference>
<evidence type="ECO:0000313" key="2">
    <source>
        <dbReference type="EMBL" id="PMS31238.1"/>
    </source>
</evidence>
<reference evidence="2 3" key="1">
    <citation type="submission" date="2018-01" db="EMBL/GenBank/DDBJ databases">
        <title>Whole genome analyses suggest that Burkholderia sensu lato contains two further novel genera in the rhizoxinica-symbiotica group Mycetohabitans gen. nov., and Trinickia gen. nov.: implications for the evolution of diazotrophy and nodulation in the Burkholderiaceae.</title>
        <authorList>
            <person name="Estrada-de los Santos P."/>
            <person name="Palmer M."/>
            <person name="Chavez-Ramirez B."/>
            <person name="Beukes C."/>
            <person name="Steenkamp E.T."/>
            <person name="Hirsch A.M."/>
            <person name="Manyaka P."/>
            <person name="Maluk M."/>
            <person name="Lafos M."/>
            <person name="Crook M."/>
            <person name="Gross E."/>
            <person name="Simon M.F."/>
            <person name="Bueno dos Reis Junior F."/>
            <person name="Poole P.S."/>
            <person name="Venter S.N."/>
            <person name="James E.K."/>
        </authorList>
    </citation>
    <scope>NUCLEOTIDE SEQUENCE [LARGE SCALE GENOMIC DNA]</scope>
    <source>
        <strain evidence="2 3">JPY 581</strain>
    </source>
</reference>
<dbReference type="InterPro" id="IPR034733">
    <property type="entry name" value="AcCoA_carboxyl_beta"/>
</dbReference>
<dbReference type="PANTHER" id="PTHR43842:SF2">
    <property type="entry name" value="PROPIONYL-COA CARBOXYLASE BETA CHAIN, MITOCHONDRIAL"/>
    <property type="match status" value="1"/>
</dbReference>
<comment type="caution">
    <text evidence="2">The sequence shown here is derived from an EMBL/GenBank/DDBJ whole genome shotgun (WGS) entry which is preliminary data.</text>
</comment>